<dbReference type="RefSeq" id="WP_204822201.1">
    <property type="nucleotide sequence ID" value="NZ_JANHOF010000005.1"/>
</dbReference>
<dbReference type="PANTHER" id="PTHR44688:SF16">
    <property type="entry name" value="DNA-BINDING TRANSCRIPTIONAL ACTIVATOR DEVR_DOSR"/>
    <property type="match status" value="1"/>
</dbReference>
<keyword evidence="3" id="KW-0804">Transcription</keyword>
<keyword evidence="6" id="KW-1185">Reference proteome</keyword>
<feature type="domain" description="HTH luxR-type" evidence="4">
    <location>
        <begin position="827"/>
        <end position="892"/>
    </location>
</feature>
<dbReference type="SMART" id="SM00028">
    <property type="entry name" value="TPR"/>
    <property type="match status" value="3"/>
</dbReference>
<dbReference type="EMBL" id="JBHLVF010000005">
    <property type="protein sequence ID" value="MFC0389974.1"/>
    <property type="molecule type" value="Genomic_DNA"/>
</dbReference>
<dbReference type="InterPro" id="IPR019734">
    <property type="entry name" value="TPR_rpt"/>
</dbReference>
<evidence type="ECO:0000256" key="2">
    <source>
        <dbReference type="ARBA" id="ARBA00023125"/>
    </source>
</evidence>
<dbReference type="CDD" id="cd06170">
    <property type="entry name" value="LuxR_C_like"/>
    <property type="match status" value="1"/>
</dbReference>
<dbReference type="Gene3D" id="1.10.10.10">
    <property type="entry name" value="Winged helix-like DNA-binding domain superfamily/Winged helix DNA-binding domain"/>
    <property type="match status" value="1"/>
</dbReference>
<dbReference type="InterPro" id="IPR027417">
    <property type="entry name" value="P-loop_NTPase"/>
</dbReference>
<evidence type="ECO:0000313" key="6">
    <source>
        <dbReference type="Proteomes" id="UP001589818"/>
    </source>
</evidence>
<dbReference type="Pfam" id="PF17874">
    <property type="entry name" value="TPR_MalT"/>
    <property type="match status" value="1"/>
</dbReference>
<keyword evidence="1" id="KW-0805">Transcription regulation</keyword>
<dbReference type="InterPro" id="IPR011990">
    <property type="entry name" value="TPR-like_helical_dom_sf"/>
</dbReference>
<dbReference type="InterPro" id="IPR000792">
    <property type="entry name" value="Tscrpt_reg_LuxR_C"/>
</dbReference>
<evidence type="ECO:0000256" key="1">
    <source>
        <dbReference type="ARBA" id="ARBA00023015"/>
    </source>
</evidence>
<evidence type="ECO:0000313" key="5">
    <source>
        <dbReference type="EMBL" id="MFC0389974.1"/>
    </source>
</evidence>
<dbReference type="SUPFAM" id="SSF48452">
    <property type="entry name" value="TPR-like"/>
    <property type="match status" value="1"/>
</dbReference>
<sequence>MSTSILSTKLYIPPPRPKAVVRPRLIEHLNEGLNRRLTLVSASAGYGKTTLVSEWLAGCPQSAAWLSLDERDNDPARFLTYLIAALQTIAGHIGEGVLGVLQSPQLPPAESIITPLVNEICDIPDHFVLVLDDYHVIDDRSINHAVSFLIERMPPQMHMVIATREDPELPLARLRVRNQLTEVRAAELRFTLDEAAVFVSQVMGLNLRSEDVALLEARTEGWIAGLQLAALSVQGHQDPAAYIQAFTGSHHSVLDYLIEEVLQLQSASIQTFLLRTSILDRLCGPLCEAVLQGAEEHLALLASGQEILEYLERTNLFIVPLDNERRWYRYHHLFADLLRSRLEQSITTSSNGDAEQAAAEIAALHIRASIWHEDNGFAIEAFHHAAAAKDIRRAARLIEGEGMPLLFRGAVIPVMTWLASLPDEELNANPSLWVIYASALLMTGCTTVVEPKLQAAEKALQHVEQNDKIQDLIGHIAAIRASLAVSKHQADAIMAESRRALRYLHPNNMPVRTSTTWTLGYAYQLQGDRAAASKAYTEALSHSQRIGHVIVTIMASLGLGMIQETDNQLHTAAETYRSVLTMAGNPPLPAACEAHLGLARICYEWNDLDAALQHGQISIQLARQFEQTDRVVAGELFLARLKLALGEASSAYAILAKTQHSANQHNFMNQVPHIAAAQVLVLLHQGNPAAATQLAQKHELPISQARVRLAQGDTSSALAMLHSLREQAEAKGYADERLKVMVLQAVALHAHGDKLAAMQLIVDALTIAESGGFIRIFVDEGIPMYKLLRETADSGRMPSDIGRLLAEFEAEGGRSEVQIPPHQVEPAKSLIEPLSSRELEVLRLIAEGLSNRGISERLFIALTTVKGHNQMIFDKLQVKRRTEAVARARQLGLL</sequence>
<gene>
    <name evidence="5" type="ORF">ACFFJ8_01155</name>
</gene>
<evidence type="ECO:0000259" key="4">
    <source>
        <dbReference type="PROSITE" id="PS50043"/>
    </source>
</evidence>
<dbReference type="InterPro" id="IPR059106">
    <property type="entry name" value="WHD_MalT"/>
</dbReference>
<evidence type="ECO:0000256" key="3">
    <source>
        <dbReference type="ARBA" id="ARBA00023163"/>
    </source>
</evidence>
<name>A0ABV6J275_9BACL</name>
<dbReference type="InterPro" id="IPR041617">
    <property type="entry name" value="TPR_MalT"/>
</dbReference>
<dbReference type="PROSITE" id="PS50043">
    <property type="entry name" value="HTH_LUXR_2"/>
    <property type="match status" value="1"/>
</dbReference>
<dbReference type="InterPro" id="IPR016032">
    <property type="entry name" value="Sig_transdc_resp-reg_C-effctor"/>
</dbReference>
<dbReference type="Proteomes" id="UP001589818">
    <property type="component" value="Unassembled WGS sequence"/>
</dbReference>
<proteinExistence type="predicted"/>
<dbReference type="InterPro" id="IPR036388">
    <property type="entry name" value="WH-like_DNA-bd_sf"/>
</dbReference>
<accession>A0ABV6J275</accession>
<dbReference type="Pfam" id="PF00196">
    <property type="entry name" value="GerE"/>
    <property type="match status" value="1"/>
</dbReference>
<comment type="caution">
    <text evidence="5">The sequence shown here is derived from an EMBL/GenBank/DDBJ whole genome shotgun (WGS) entry which is preliminary data.</text>
</comment>
<dbReference type="Gene3D" id="3.40.50.300">
    <property type="entry name" value="P-loop containing nucleotide triphosphate hydrolases"/>
    <property type="match status" value="1"/>
</dbReference>
<dbReference type="PANTHER" id="PTHR44688">
    <property type="entry name" value="DNA-BINDING TRANSCRIPTIONAL ACTIVATOR DEVR_DOSR"/>
    <property type="match status" value="1"/>
</dbReference>
<protein>
    <submittedName>
        <fullName evidence="5">LuxR C-terminal-related transcriptional regulator</fullName>
    </submittedName>
</protein>
<organism evidence="5 6">
    <name type="scientific">Paenibacillus mendelii</name>
    <dbReference type="NCBI Taxonomy" id="206163"/>
    <lineage>
        <taxon>Bacteria</taxon>
        <taxon>Bacillati</taxon>
        <taxon>Bacillota</taxon>
        <taxon>Bacilli</taxon>
        <taxon>Bacillales</taxon>
        <taxon>Paenibacillaceae</taxon>
        <taxon>Paenibacillus</taxon>
    </lineage>
</organism>
<dbReference type="Gene3D" id="1.25.40.10">
    <property type="entry name" value="Tetratricopeptide repeat domain"/>
    <property type="match status" value="1"/>
</dbReference>
<dbReference type="SMART" id="SM00421">
    <property type="entry name" value="HTH_LUXR"/>
    <property type="match status" value="1"/>
</dbReference>
<dbReference type="Pfam" id="PF25873">
    <property type="entry name" value="WHD_MalT"/>
    <property type="match status" value="1"/>
</dbReference>
<reference evidence="5 6" key="1">
    <citation type="submission" date="2024-09" db="EMBL/GenBank/DDBJ databases">
        <authorList>
            <person name="Sun Q."/>
            <person name="Mori K."/>
        </authorList>
    </citation>
    <scope>NUCLEOTIDE SEQUENCE [LARGE SCALE GENOMIC DNA]</scope>
    <source>
        <strain evidence="5 6">CCM 4839</strain>
    </source>
</reference>
<dbReference type="SUPFAM" id="SSF52540">
    <property type="entry name" value="P-loop containing nucleoside triphosphate hydrolases"/>
    <property type="match status" value="1"/>
</dbReference>
<dbReference type="SUPFAM" id="SSF46894">
    <property type="entry name" value="C-terminal effector domain of the bipartite response regulators"/>
    <property type="match status" value="1"/>
</dbReference>
<dbReference type="PRINTS" id="PR00038">
    <property type="entry name" value="HTHLUXR"/>
</dbReference>
<keyword evidence="2" id="KW-0238">DNA-binding</keyword>